<reference evidence="11 12" key="2">
    <citation type="submission" date="2018-03" db="EMBL/GenBank/DDBJ databases">
        <authorList>
            <person name="Keele B.F."/>
        </authorList>
    </citation>
    <scope>NUCLEOTIDE SEQUENCE [LARGE SCALE GENOMIC DNA]</scope>
    <source>
        <strain evidence="11 12">CCALA 016</strain>
    </source>
</reference>
<feature type="transmembrane region" description="Helical" evidence="9">
    <location>
        <begin position="121"/>
        <end position="149"/>
    </location>
</feature>
<feature type="transmembrane region" description="Helical" evidence="9">
    <location>
        <begin position="83"/>
        <end position="100"/>
    </location>
</feature>
<dbReference type="PANTHER" id="PTHR30413">
    <property type="entry name" value="INNER MEMBRANE TRANSPORT PERMEASE"/>
    <property type="match status" value="1"/>
</dbReference>
<dbReference type="Proteomes" id="UP000239001">
    <property type="component" value="Unassembled WGS sequence"/>
</dbReference>
<evidence type="ECO:0000313" key="11">
    <source>
        <dbReference type="EMBL" id="PSF36735.1"/>
    </source>
</evidence>
<accession>A0A2T1LX37</accession>
<dbReference type="GO" id="GO:0015920">
    <property type="term" value="P:lipopolysaccharide transport"/>
    <property type="evidence" value="ECO:0007669"/>
    <property type="project" value="TreeGrafter"/>
</dbReference>
<name>A0A2T1LX37_9CHRO</name>
<evidence type="ECO:0000256" key="2">
    <source>
        <dbReference type="ARBA" id="ARBA00007783"/>
    </source>
</evidence>
<feature type="transmembrane region" description="Helical" evidence="9">
    <location>
        <begin position="188"/>
        <end position="207"/>
    </location>
</feature>
<keyword evidence="8 9" id="KW-0472">Membrane</keyword>
<feature type="transmembrane region" description="Helical" evidence="9">
    <location>
        <begin position="245"/>
        <end position="265"/>
    </location>
</feature>
<keyword evidence="4 9" id="KW-1003">Cell membrane</keyword>
<keyword evidence="12" id="KW-1185">Reference proteome</keyword>
<comment type="subcellular location">
    <subcellularLocation>
        <location evidence="1">Cell inner membrane</location>
        <topology evidence="1">Multi-pass membrane protein</topology>
    </subcellularLocation>
    <subcellularLocation>
        <location evidence="9">Cell membrane</location>
        <topology evidence="9">Multi-pass membrane protein</topology>
    </subcellularLocation>
</comment>
<dbReference type="InterPro" id="IPR047817">
    <property type="entry name" value="ABC2_TM_bact-type"/>
</dbReference>
<evidence type="ECO:0000256" key="5">
    <source>
        <dbReference type="ARBA" id="ARBA00022519"/>
    </source>
</evidence>
<dbReference type="InterPro" id="IPR013525">
    <property type="entry name" value="ABC2_TM"/>
</dbReference>
<comment type="caution">
    <text evidence="11">The sequence shown here is derived from an EMBL/GenBank/DDBJ whole genome shotgun (WGS) entry which is preliminary data.</text>
</comment>
<keyword evidence="6 9" id="KW-0812">Transmembrane</keyword>
<keyword evidence="7 9" id="KW-1133">Transmembrane helix</keyword>
<evidence type="ECO:0000256" key="8">
    <source>
        <dbReference type="ARBA" id="ARBA00023136"/>
    </source>
</evidence>
<keyword evidence="5" id="KW-0997">Cell inner membrane</keyword>
<dbReference type="GO" id="GO:0140359">
    <property type="term" value="F:ABC-type transporter activity"/>
    <property type="evidence" value="ECO:0007669"/>
    <property type="project" value="InterPro"/>
</dbReference>
<gene>
    <name evidence="11" type="ORF">C7H19_12245</name>
</gene>
<dbReference type="PROSITE" id="PS51012">
    <property type="entry name" value="ABC_TM2"/>
    <property type="match status" value="1"/>
</dbReference>
<dbReference type="PANTHER" id="PTHR30413:SF8">
    <property type="entry name" value="TRANSPORT PERMEASE PROTEIN"/>
    <property type="match status" value="1"/>
</dbReference>
<organism evidence="11 12">
    <name type="scientific">Aphanothece hegewaldii CCALA 016</name>
    <dbReference type="NCBI Taxonomy" id="2107694"/>
    <lineage>
        <taxon>Bacteria</taxon>
        <taxon>Bacillati</taxon>
        <taxon>Cyanobacteriota</taxon>
        <taxon>Cyanophyceae</taxon>
        <taxon>Oscillatoriophycideae</taxon>
        <taxon>Chroococcales</taxon>
        <taxon>Aphanothecaceae</taxon>
        <taxon>Aphanothece</taxon>
    </lineage>
</organism>
<dbReference type="Pfam" id="PF01061">
    <property type="entry name" value="ABC2_membrane"/>
    <property type="match status" value="1"/>
</dbReference>
<evidence type="ECO:0000256" key="1">
    <source>
        <dbReference type="ARBA" id="ARBA00004429"/>
    </source>
</evidence>
<comment type="similarity">
    <text evidence="2 9">Belongs to the ABC-2 integral membrane protein family.</text>
</comment>
<dbReference type="GO" id="GO:0005886">
    <property type="term" value="C:plasma membrane"/>
    <property type="evidence" value="ECO:0007669"/>
    <property type="project" value="UniProtKB-SubCell"/>
</dbReference>
<reference evidence="11 12" key="1">
    <citation type="submission" date="2018-03" db="EMBL/GenBank/DDBJ databases">
        <title>The ancient ancestry and fast evolution of plastids.</title>
        <authorList>
            <person name="Moore K.R."/>
            <person name="Magnabosco C."/>
            <person name="Momper L."/>
            <person name="Gold D.A."/>
            <person name="Bosak T."/>
            <person name="Fournier G.P."/>
        </authorList>
    </citation>
    <scope>NUCLEOTIDE SEQUENCE [LARGE SCALE GENOMIC DNA]</scope>
    <source>
        <strain evidence="11 12">CCALA 016</strain>
    </source>
</reference>
<dbReference type="OrthoDB" id="9786910at2"/>
<feature type="transmembrane region" description="Helical" evidence="9">
    <location>
        <begin position="47"/>
        <end position="71"/>
    </location>
</feature>
<evidence type="ECO:0000256" key="6">
    <source>
        <dbReference type="ARBA" id="ARBA00022692"/>
    </source>
</evidence>
<evidence type="ECO:0000256" key="3">
    <source>
        <dbReference type="ARBA" id="ARBA00022448"/>
    </source>
</evidence>
<keyword evidence="3 9" id="KW-0813">Transport</keyword>
<dbReference type="RefSeq" id="WP_106457165.1">
    <property type="nucleotide sequence ID" value="NZ_PXOH01000012.1"/>
</dbReference>
<proteinExistence type="inferred from homology"/>
<dbReference type="AlphaFoldDB" id="A0A2T1LX37"/>
<evidence type="ECO:0000259" key="10">
    <source>
        <dbReference type="PROSITE" id="PS51012"/>
    </source>
</evidence>
<evidence type="ECO:0000256" key="7">
    <source>
        <dbReference type="ARBA" id="ARBA00022989"/>
    </source>
</evidence>
<feature type="transmembrane region" description="Helical" evidence="9">
    <location>
        <begin position="155"/>
        <end position="179"/>
    </location>
</feature>
<protein>
    <recommendedName>
        <fullName evidence="9">Transport permease protein</fullName>
    </recommendedName>
</protein>
<sequence>MKQEQPLTIIQADQGWLPLNIDEIWAYRDLLYLLVWRDIRSRYRQMALGPLWIVLQPLMTIAIFSVVFGGFAKIPSDGIPYPIFAYAALLPWQLFATATVKASDSLVNNVHLISKVYFPRIIVPIAAVLVSLADFAASFGVLLLMMLFYRIYPTFAVITLPLYILLAMGTAWGVGLWLASLSVKFRDVAIAVTYLVQIWFYATAVIYPTSIVPEKWRNLFLLNPMTQVVEGFRWALLGNGQPPNIISLLAVILVIVLLISGAFYFRQTEGSIVDEI</sequence>
<dbReference type="EMBL" id="PXOH01000012">
    <property type="protein sequence ID" value="PSF36735.1"/>
    <property type="molecule type" value="Genomic_DNA"/>
</dbReference>
<evidence type="ECO:0000256" key="4">
    <source>
        <dbReference type="ARBA" id="ARBA00022475"/>
    </source>
</evidence>
<evidence type="ECO:0000313" key="12">
    <source>
        <dbReference type="Proteomes" id="UP000239001"/>
    </source>
</evidence>
<feature type="domain" description="ABC transmembrane type-2" evidence="10">
    <location>
        <begin position="48"/>
        <end position="268"/>
    </location>
</feature>
<evidence type="ECO:0000256" key="9">
    <source>
        <dbReference type="RuleBase" id="RU361157"/>
    </source>
</evidence>